<protein>
    <recommendedName>
        <fullName evidence="3">Peptidase M13 N-terminal domain-containing protein</fullName>
    </recommendedName>
</protein>
<dbReference type="Proteomes" id="UP000821853">
    <property type="component" value="Unassembled WGS sequence"/>
</dbReference>
<comment type="similarity">
    <text evidence="1">Belongs to the peptidase M13 family.</text>
</comment>
<evidence type="ECO:0000256" key="1">
    <source>
        <dbReference type="ARBA" id="ARBA00007357"/>
    </source>
</evidence>
<evidence type="ECO:0000313" key="5">
    <source>
        <dbReference type="Proteomes" id="UP000821853"/>
    </source>
</evidence>
<name>A0A9J6H561_HAELO</name>
<organism evidence="4 5">
    <name type="scientific">Haemaphysalis longicornis</name>
    <name type="common">Bush tick</name>
    <dbReference type="NCBI Taxonomy" id="44386"/>
    <lineage>
        <taxon>Eukaryota</taxon>
        <taxon>Metazoa</taxon>
        <taxon>Ecdysozoa</taxon>
        <taxon>Arthropoda</taxon>
        <taxon>Chelicerata</taxon>
        <taxon>Arachnida</taxon>
        <taxon>Acari</taxon>
        <taxon>Parasitiformes</taxon>
        <taxon>Ixodida</taxon>
        <taxon>Ixodoidea</taxon>
        <taxon>Ixodidae</taxon>
        <taxon>Haemaphysalinae</taxon>
        <taxon>Haemaphysalis</taxon>
    </lineage>
</organism>
<accession>A0A9J6H561</accession>
<evidence type="ECO:0000259" key="3">
    <source>
        <dbReference type="Pfam" id="PF05649"/>
    </source>
</evidence>
<dbReference type="VEuPathDB" id="VectorBase:HLOH_057430"/>
<dbReference type="SUPFAM" id="SSF55486">
    <property type="entry name" value="Metalloproteases ('zincins'), catalytic domain"/>
    <property type="match status" value="1"/>
</dbReference>
<dbReference type="InterPro" id="IPR024079">
    <property type="entry name" value="MetalloPept_cat_dom_sf"/>
</dbReference>
<dbReference type="PANTHER" id="PTHR11733">
    <property type="entry name" value="ZINC METALLOPROTEASE FAMILY M13 NEPRILYSIN-RELATED"/>
    <property type="match status" value="1"/>
</dbReference>
<dbReference type="EMBL" id="JABSTR010000396">
    <property type="protein sequence ID" value="KAH9382803.1"/>
    <property type="molecule type" value="Genomic_DNA"/>
</dbReference>
<keyword evidence="2" id="KW-1133">Transmembrane helix</keyword>
<gene>
    <name evidence="4" type="ORF">HPB48_023363</name>
</gene>
<reference evidence="4 5" key="1">
    <citation type="journal article" date="2020" name="Cell">
        <title>Large-Scale Comparative Analyses of Tick Genomes Elucidate Their Genetic Diversity and Vector Capacities.</title>
        <authorList>
            <consortium name="Tick Genome and Microbiome Consortium (TIGMIC)"/>
            <person name="Jia N."/>
            <person name="Wang J."/>
            <person name="Shi W."/>
            <person name="Du L."/>
            <person name="Sun Y."/>
            <person name="Zhan W."/>
            <person name="Jiang J.F."/>
            <person name="Wang Q."/>
            <person name="Zhang B."/>
            <person name="Ji P."/>
            <person name="Bell-Sakyi L."/>
            <person name="Cui X.M."/>
            <person name="Yuan T.T."/>
            <person name="Jiang B.G."/>
            <person name="Yang W.F."/>
            <person name="Lam T.T."/>
            <person name="Chang Q.C."/>
            <person name="Ding S.J."/>
            <person name="Wang X.J."/>
            <person name="Zhu J.G."/>
            <person name="Ruan X.D."/>
            <person name="Zhao L."/>
            <person name="Wei J.T."/>
            <person name="Ye R.Z."/>
            <person name="Que T.C."/>
            <person name="Du C.H."/>
            <person name="Zhou Y.H."/>
            <person name="Cheng J.X."/>
            <person name="Dai P.F."/>
            <person name="Guo W.B."/>
            <person name="Han X.H."/>
            <person name="Huang E.J."/>
            <person name="Li L.F."/>
            <person name="Wei W."/>
            <person name="Gao Y.C."/>
            <person name="Liu J.Z."/>
            <person name="Shao H.Z."/>
            <person name="Wang X."/>
            <person name="Wang C.C."/>
            <person name="Yang T.C."/>
            <person name="Huo Q.B."/>
            <person name="Li W."/>
            <person name="Chen H.Y."/>
            <person name="Chen S.E."/>
            <person name="Zhou L.G."/>
            <person name="Ni X.B."/>
            <person name="Tian J.H."/>
            <person name="Sheng Y."/>
            <person name="Liu T."/>
            <person name="Pan Y.S."/>
            <person name="Xia L.Y."/>
            <person name="Li J."/>
            <person name="Zhao F."/>
            <person name="Cao W.C."/>
        </authorList>
    </citation>
    <scope>NUCLEOTIDE SEQUENCE [LARGE SCALE GENOMIC DNA]</scope>
    <source>
        <strain evidence="4">HaeL-2018</strain>
    </source>
</reference>
<dbReference type="InterPro" id="IPR000718">
    <property type="entry name" value="Peptidase_M13"/>
</dbReference>
<dbReference type="InterPro" id="IPR042089">
    <property type="entry name" value="Peptidase_M13_dom_2"/>
</dbReference>
<dbReference type="Gene3D" id="1.10.1380.10">
    <property type="entry name" value="Neutral endopeptidase , domain2"/>
    <property type="match status" value="1"/>
</dbReference>
<dbReference type="InterPro" id="IPR008753">
    <property type="entry name" value="Peptidase_M13_N"/>
</dbReference>
<dbReference type="OrthoDB" id="6489641at2759"/>
<feature type="transmembrane region" description="Helical" evidence="2">
    <location>
        <begin position="12"/>
        <end position="34"/>
    </location>
</feature>
<keyword evidence="5" id="KW-1185">Reference proteome</keyword>
<keyword evidence="2" id="KW-0812">Transmembrane</keyword>
<dbReference type="AlphaFoldDB" id="A0A9J6H561"/>
<feature type="domain" description="Peptidase M13 N-terminal" evidence="3">
    <location>
        <begin position="69"/>
        <end position="413"/>
    </location>
</feature>
<dbReference type="PROSITE" id="PS51885">
    <property type="entry name" value="NEPRILYSIN"/>
    <property type="match status" value="1"/>
</dbReference>
<dbReference type="GO" id="GO:0004222">
    <property type="term" value="F:metalloendopeptidase activity"/>
    <property type="evidence" value="ECO:0007669"/>
    <property type="project" value="InterPro"/>
</dbReference>
<dbReference type="Pfam" id="PF05649">
    <property type="entry name" value="Peptidase_M13_N"/>
    <property type="match status" value="1"/>
</dbReference>
<keyword evidence="2" id="KW-0472">Membrane</keyword>
<sequence length="541" mass="60178">MSKSRINELSVSVLGLGVSVILFATIVIALTQFIQNRNANVPKNLVCNNPSCAEYARRIRESINLSVDPCAKLYRHVCDGWDATHEGSVLEYEHVQLASAYLRNLPAPRTGQSPLQKAAVFFRSCEDVFHSDRDGTPMLQSLLLKCGVSWPVPKVDPDVVAAVIRLHRLFGLATLLLLTKSSDSDGNASVHIAPSPAVRIMKRKRDAAIAARLHEQHFSSLRNYLAPRNAVRLQTYREFIDVENSTFEYLDRNFGDQDSNVVDSLEALAEITYSISAEYWRRTLEKELGMRVRGNTIRVRVVSLVHLHSFNSLLAELGQEAVLLYVGWVALQFIGPYVSRHLAELARLGNGENERQERVSQCLSLTERFIDWNLLGSHSAGLNDSSRSPLVELVQAIGESLRSAARGAPWLSKFVGDLPTTFTVDYAIPSAEEEQSDFASADDMSSDLLLNWINVTHRRGETRDPVVINAVRHDHLPIEKMHFLRAVNGTLMVPAGYASPLLFESELVPAVRFGSFGLLASVSMLEASGEAHRLSDFLLHK</sequence>
<proteinExistence type="inferred from homology"/>
<dbReference type="Gene3D" id="3.40.390.10">
    <property type="entry name" value="Collagenase (Catalytic Domain)"/>
    <property type="match status" value="1"/>
</dbReference>
<evidence type="ECO:0000256" key="2">
    <source>
        <dbReference type="SAM" id="Phobius"/>
    </source>
</evidence>
<dbReference type="PANTHER" id="PTHR11733:SF241">
    <property type="entry name" value="GH26575P-RELATED"/>
    <property type="match status" value="1"/>
</dbReference>
<comment type="caution">
    <text evidence="4">The sequence shown here is derived from an EMBL/GenBank/DDBJ whole genome shotgun (WGS) entry which is preliminary data.</text>
</comment>
<evidence type="ECO:0000313" key="4">
    <source>
        <dbReference type="EMBL" id="KAH9382803.1"/>
    </source>
</evidence>
<dbReference type="GO" id="GO:0005886">
    <property type="term" value="C:plasma membrane"/>
    <property type="evidence" value="ECO:0007669"/>
    <property type="project" value="TreeGrafter"/>
</dbReference>
<dbReference type="GO" id="GO:0016485">
    <property type="term" value="P:protein processing"/>
    <property type="evidence" value="ECO:0007669"/>
    <property type="project" value="TreeGrafter"/>
</dbReference>